<keyword evidence="1" id="KW-0732">Signal</keyword>
<gene>
    <name evidence="2" type="ORF">CUV01_17735</name>
</gene>
<feature type="signal peptide" evidence="1">
    <location>
        <begin position="1"/>
        <end position="38"/>
    </location>
</feature>
<accession>A0A2K9F3L3</accession>
<evidence type="ECO:0000313" key="2">
    <source>
        <dbReference type="EMBL" id="AUH34972.1"/>
    </source>
</evidence>
<dbReference type="AlphaFoldDB" id="A0A2K9F3L3"/>
<evidence type="ECO:0000256" key="1">
    <source>
        <dbReference type="SAM" id="SignalP"/>
    </source>
</evidence>
<keyword evidence="3" id="KW-1185">Reference proteome</keyword>
<dbReference type="EMBL" id="CP025408">
    <property type="protein sequence ID" value="AUH34972.1"/>
    <property type="molecule type" value="Genomic_DNA"/>
</dbReference>
<sequence length="417" mass="44880">MLKRHAIIGVPFFVQEVAMFPLRPLIAAALLAATPALADDTKTSALIASDGLTGARKALQAQPPGPDRDLGLAAVTFLAGIEAGYQARWRVGATNPMLPVPVIGTPLPENGSPEPMTGDMLSQLLSDLAAAMAATREALPTDPDPDAALVLRLDDVWLDVNGDGQRLQGAEGLLRLAGLPMPEPGRDVIRFDAADAHWLRAYTHLIEGTARAALAFDPETALSRMIALRTEVARQQAEGAHQLAREPMMRQQAAFIGPFLDIAAVTLQTLRNQPDPEGIQAAADHLTLTVDANRDFWAAVATETDNDREWIPNDSQQAALGFQLPPGTGDAWLDVLDEGRMVLSGERLIPHWRMEPGYGIDLSKWIAEPTPVDFLGWAQGADALAFTGPGLTIGRDAWRRFGDMFGGRAGLYMVLFN</sequence>
<dbReference type="Proteomes" id="UP000233742">
    <property type="component" value="Chromosome"/>
</dbReference>
<protein>
    <submittedName>
        <fullName evidence="2">Uncharacterized protein</fullName>
    </submittedName>
</protein>
<dbReference type="KEGG" id="paro:CUV01_17735"/>
<reference evidence="2 3" key="1">
    <citation type="submission" date="2017-12" db="EMBL/GenBank/DDBJ databases">
        <authorList>
            <person name="Hurst M.R.H."/>
        </authorList>
    </citation>
    <scope>NUCLEOTIDE SEQUENCE [LARGE SCALE GENOMIC DNA]</scope>
    <source>
        <strain evidence="2 3">BM15</strain>
    </source>
</reference>
<feature type="chain" id="PRO_5014726841" evidence="1">
    <location>
        <begin position="39"/>
        <end position="417"/>
    </location>
</feature>
<proteinExistence type="predicted"/>
<evidence type="ECO:0000313" key="3">
    <source>
        <dbReference type="Proteomes" id="UP000233742"/>
    </source>
</evidence>
<name>A0A2K9F3L3_9RHOB</name>
<organism evidence="2 3">
    <name type="scientific">Paracoccus tegillarcae</name>
    <dbReference type="NCBI Taxonomy" id="1529068"/>
    <lineage>
        <taxon>Bacteria</taxon>
        <taxon>Pseudomonadati</taxon>
        <taxon>Pseudomonadota</taxon>
        <taxon>Alphaproteobacteria</taxon>
        <taxon>Rhodobacterales</taxon>
        <taxon>Paracoccaceae</taxon>
        <taxon>Paracoccus</taxon>
    </lineage>
</organism>